<dbReference type="InterPro" id="IPR029787">
    <property type="entry name" value="Nucleotide_cyclase"/>
</dbReference>
<accession>A0A1E5QED5</accession>
<dbReference type="SUPFAM" id="SSF55781">
    <property type="entry name" value="GAF domain-like"/>
    <property type="match status" value="1"/>
</dbReference>
<dbReference type="InterPro" id="IPR013656">
    <property type="entry name" value="PAS_4"/>
</dbReference>
<dbReference type="EMBL" id="MJGC01000105">
    <property type="protein sequence ID" value="OEJ72971.1"/>
    <property type="molecule type" value="Genomic_DNA"/>
</dbReference>
<dbReference type="PROSITE" id="PS50887">
    <property type="entry name" value="GGDEF"/>
    <property type="match status" value="1"/>
</dbReference>
<dbReference type="GO" id="GO:0016740">
    <property type="term" value="F:transferase activity"/>
    <property type="evidence" value="ECO:0007669"/>
    <property type="project" value="UniProtKB-KW"/>
</dbReference>
<dbReference type="Gene3D" id="3.30.450.20">
    <property type="entry name" value="PAS domain"/>
    <property type="match status" value="6"/>
</dbReference>
<feature type="domain" description="GGDEF" evidence="13">
    <location>
        <begin position="1033"/>
        <end position="1170"/>
    </location>
</feature>
<dbReference type="OrthoDB" id="9759607at2"/>
<feature type="domain" description="PAS" evidence="11">
    <location>
        <begin position="288"/>
        <end position="360"/>
    </location>
</feature>
<feature type="domain" description="PAC" evidence="12">
    <location>
        <begin position="364"/>
        <end position="416"/>
    </location>
</feature>
<feature type="domain" description="PAS" evidence="11">
    <location>
        <begin position="162"/>
        <end position="224"/>
    </location>
</feature>
<dbReference type="InterPro" id="IPR043128">
    <property type="entry name" value="Rev_trsase/Diguanyl_cyclase"/>
</dbReference>
<evidence type="ECO:0008006" key="15">
    <source>
        <dbReference type="Google" id="ProtNLM"/>
    </source>
</evidence>
<dbReference type="InterPro" id="IPR003018">
    <property type="entry name" value="GAF"/>
</dbReference>
<feature type="domain" description="PAS" evidence="11">
    <location>
        <begin position="697"/>
        <end position="720"/>
    </location>
</feature>
<dbReference type="InterPro" id="IPR000014">
    <property type="entry name" value="PAS"/>
</dbReference>
<dbReference type="FunFam" id="2.10.70.100:FF:000001">
    <property type="entry name" value="Sensory transduction histidine kinase"/>
    <property type="match status" value="1"/>
</dbReference>
<feature type="domain" description="PAC" evidence="12">
    <location>
        <begin position="491"/>
        <end position="542"/>
    </location>
</feature>
<evidence type="ECO:0000259" key="13">
    <source>
        <dbReference type="PROSITE" id="PS50887"/>
    </source>
</evidence>
<organism evidence="14">
    <name type="scientific">Desertifilum tharense IPPAS B-1220</name>
    <dbReference type="NCBI Taxonomy" id="1781255"/>
    <lineage>
        <taxon>Bacteria</taxon>
        <taxon>Bacillati</taxon>
        <taxon>Cyanobacteriota</taxon>
        <taxon>Cyanophyceae</taxon>
        <taxon>Desertifilales</taxon>
        <taxon>Desertifilaceae</taxon>
        <taxon>Desertifilum</taxon>
    </lineage>
</organism>
<dbReference type="InterPro" id="IPR013655">
    <property type="entry name" value="PAS_fold_3"/>
</dbReference>
<evidence type="ECO:0000313" key="14">
    <source>
        <dbReference type="EMBL" id="OEJ72971.1"/>
    </source>
</evidence>
<evidence type="ECO:0000259" key="10">
    <source>
        <dbReference type="PROSITE" id="PS50046"/>
    </source>
</evidence>
<dbReference type="NCBIfam" id="TIGR00229">
    <property type="entry name" value="sensory_box"/>
    <property type="match status" value="5"/>
</dbReference>
<dbReference type="SMART" id="SM00267">
    <property type="entry name" value="GGDEF"/>
    <property type="match status" value="1"/>
</dbReference>
<dbReference type="InterPro" id="IPR000160">
    <property type="entry name" value="GGDEF_dom"/>
</dbReference>
<reference evidence="14" key="1">
    <citation type="submission" date="2016-09" db="EMBL/GenBank/DDBJ databases">
        <title>Draft genome of thermotolerant cyanobacterium Desertifilum sp. strain IPPAS B-1220.</title>
        <authorList>
            <person name="Sinetova M.A."/>
            <person name="Bolakhan K."/>
            <person name="Zayadan B.K."/>
            <person name="Mironov K.S."/>
            <person name="Ustinova V."/>
            <person name="Kupriyanova E.V."/>
            <person name="Sidorov R.A."/>
            <person name="Skrypnik A.N."/>
            <person name="Gogoleva N.E."/>
            <person name="Gogolev Y.V."/>
            <person name="Los D.A."/>
        </authorList>
    </citation>
    <scope>NUCLEOTIDE SEQUENCE [LARGE SCALE GENOMIC DNA]</scope>
    <source>
        <strain evidence="14">IPPAS B-1220</strain>
    </source>
</reference>
<evidence type="ECO:0000259" key="12">
    <source>
        <dbReference type="PROSITE" id="PS50113"/>
    </source>
</evidence>
<sequence length="1170" mass="134109">MSFDGVRSESTSHAQLKVDESAQSYFKIGFEEALDALLILDDCGQYCLVNLAACTLFNQPKGQLIGRYFQEFLHGDDRDRWNLPFHESLPETGQLQLRVFPAQLLLARYKLVRHIDENRHLLILRELMPIQPVETPTLAQENQRLQSEIRYLRQLLKVQEINLQEFRQLIEHIPIVFFITTLDLIEKRYLSPAYQSIWGAPHQELEDSPLAWLEYVHPEDRDRLCIPYTKSEPHPERCYRIIRADGSIRWINERNYGIQDSAGNLLYYVGIAEDITERQQIENALLESQQRYAIATQAGQVGIWDWNLKTNEIYLDPILKAMLGYADEEICNHIDTWSQLVHPEDAPKVEAAVNAHFGKHTPHFEVEHRMLHKDGSIRWILARGSAFFDSEGNPYRMSGTDTDISDRVSIQTQLERREQDFQTVAENSPDIIARFDSQYRHVYINPAIETLSNIPSHCFLGKTHADLGCSPEVIELCTSAIQQVFDTARPHRVELELPTVLGRRYLQSLLVPEYAEDSSVAFVLSVTRDLTEFKQIEQALQEHQYFLQQIADAVPVLLYVYDLDLQRNVYVNSEFTTLLGYSLDELHELGNRLFSELMHPDDFTQKLPSAILTLYEAQDGEILSLEYRLRHKNGEWRWLHSRDTVFTRNPDGTPKRILGVAQDITERKQAERALRESEIKFRSLAESATAGIAIIRGKRLLYVNPAAEAIAGYTQAELLNCNYWHLFALESQLLLKRLMRYSTIPARLELKIIRKTGEERWLECTRASIEFQGQTAALTTAFDITERKSAECALRQQTERERLISSMAQRIRASLNLGDILQTTVAEVRQFLQVDRTIIYRHYPDGRGVVMVESVSPPWKTMLGARFGDEAFDPRQIQPFQQVSTVAVTNIQTANLSPCALLFLEQFQIQAFLAVPLVQNREWDRTKTPMVLELSPGLPSGVVPEQMGFWGSVIAQDCQSPRTWRSYEVALLQQLATQVAIAIQQAELYQRLEQANQQLQKLATIDSLTGLANRRRFDEYLNEQWRSLTRDRKPLSLILCDIDFFKLYNDFFGHLGGDFCLQHVAQVLEGMARRPADLVSRYGGEEFAIILPQTPVQGAIQVAESIRQAVKDLKMSHPGSRVSPYVTFSLGVASTIPCADVLPDVLIATADTALYEAKDRGRDRVAFREI</sequence>
<dbReference type="InterPro" id="IPR035965">
    <property type="entry name" value="PAS-like_dom_sf"/>
</dbReference>
<evidence type="ECO:0000256" key="2">
    <source>
        <dbReference type="ARBA" id="ARBA00022475"/>
    </source>
</evidence>
<dbReference type="SMART" id="SM00065">
    <property type="entry name" value="GAF"/>
    <property type="match status" value="1"/>
</dbReference>
<evidence type="ECO:0000256" key="3">
    <source>
        <dbReference type="ARBA" id="ARBA00022519"/>
    </source>
</evidence>
<feature type="domain" description="PAC" evidence="12">
    <location>
        <begin position="623"/>
        <end position="676"/>
    </location>
</feature>
<proteinExistence type="predicted"/>
<dbReference type="PROSITE" id="PS50112">
    <property type="entry name" value="PAS"/>
    <property type="match status" value="5"/>
</dbReference>
<feature type="domain" description="PAS" evidence="11">
    <location>
        <begin position="543"/>
        <end position="602"/>
    </location>
</feature>
<keyword evidence="3" id="KW-0997">Cell inner membrane</keyword>
<dbReference type="SMART" id="SM00086">
    <property type="entry name" value="PAC"/>
    <property type="match status" value="5"/>
</dbReference>
<dbReference type="AlphaFoldDB" id="A0A1E5QED5"/>
<keyword evidence="2" id="KW-1003">Cell membrane</keyword>
<keyword evidence="8" id="KW-1133">Transmembrane helix</keyword>
<dbReference type="NCBIfam" id="TIGR00254">
    <property type="entry name" value="GGDEF"/>
    <property type="match status" value="1"/>
</dbReference>
<feature type="domain" description="PAS" evidence="11">
    <location>
        <begin position="22"/>
        <end position="92"/>
    </location>
</feature>
<dbReference type="PANTHER" id="PTHR44757">
    <property type="entry name" value="DIGUANYLATE CYCLASE DGCP"/>
    <property type="match status" value="1"/>
</dbReference>
<dbReference type="Pfam" id="PF13426">
    <property type="entry name" value="PAS_9"/>
    <property type="match status" value="2"/>
</dbReference>
<evidence type="ECO:0000256" key="5">
    <source>
        <dbReference type="ARBA" id="ARBA00022692"/>
    </source>
</evidence>
<dbReference type="PROSITE" id="PS50113">
    <property type="entry name" value="PAC"/>
    <property type="match status" value="5"/>
</dbReference>
<keyword evidence="4" id="KW-0808">Transferase</keyword>
<dbReference type="PROSITE" id="PS50046">
    <property type="entry name" value="PHYTOCHROME_2"/>
    <property type="match status" value="1"/>
</dbReference>
<evidence type="ECO:0000256" key="4">
    <source>
        <dbReference type="ARBA" id="ARBA00022679"/>
    </source>
</evidence>
<dbReference type="GO" id="GO:0005886">
    <property type="term" value="C:plasma membrane"/>
    <property type="evidence" value="ECO:0007669"/>
    <property type="project" value="UniProtKB-SubCell"/>
</dbReference>
<keyword evidence="6" id="KW-0677">Repeat</keyword>
<dbReference type="Pfam" id="PF08447">
    <property type="entry name" value="PAS_3"/>
    <property type="match status" value="3"/>
</dbReference>
<keyword evidence="5" id="KW-0812">Transmembrane</keyword>
<dbReference type="CDD" id="cd01949">
    <property type="entry name" value="GGDEF"/>
    <property type="match status" value="1"/>
</dbReference>
<evidence type="ECO:0000256" key="8">
    <source>
        <dbReference type="ARBA" id="ARBA00022989"/>
    </source>
</evidence>
<dbReference type="SMART" id="SM00091">
    <property type="entry name" value="PAS"/>
    <property type="match status" value="6"/>
</dbReference>
<evidence type="ECO:0000256" key="1">
    <source>
        <dbReference type="ARBA" id="ARBA00004429"/>
    </source>
</evidence>
<evidence type="ECO:0000259" key="11">
    <source>
        <dbReference type="PROSITE" id="PS50112"/>
    </source>
</evidence>
<dbReference type="SUPFAM" id="SSF55073">
    <property type="entry name" value="Nucleotide cyclase"/>
    <property type="match status" value="1"/>
</dbReference>
<dbReference type="Pfam" id="PF08448">
    <property type="entry name" value="PAS_4"/>
    <property type="match status" value="1"/>
</dbReference>
<dbReference type="PANTHER" id="PTHR44757:SF2">
    <property type="entry name" value="BIOFILM ARCHITECTURE MAINTENANCE PROTEIN MBAA"/>
    <property type="match status" value="1"/>
</dbReference>
<dbReference type="FunFam" id="3.30.70.270:FF:000001">
    <property type="entry name" value="Diguanylate cyclase domain protein"/>
    <property type="match status" value="1"/>
</dbReference>
<dbReference type="GO" id="GO:0000166">
    <property type="term" value="F:nucleotide binding"/>
    <property type="evidence" value="ECO:0007669"/>
    <property type="project" value="UniProtKB-KW"/>
</dbReference>
<comment type="subcellular location">
    <subcellularLocation>
        <location evidence="1">Cell inner membrane</location>
        <topology evidence="1">Multi-pass membrane protein</topology>
    </subcellularLocation>
</comment>
<dbReference type="InterPro" id="IPR001610">
    <property type="entry name" value="PAC"/>
</dbReference>
<dbReference type="InterPro" id="IPR052155">
    <property type="entry name" value="Biofilm_reg_signaling"/>
</dbReference>
<dbReference type="CDD" id="cd00130">
    <property type="entry name" value="PAS"/>
    <property type="match status" value="5"/>
</dbReference>
<evidence type="ECO:0000256" key="6">
    <source>
        <dbReference type="ARBA" id="ARBA00022737"/>
    </source>
</evidence>
<dbReference type="SUPFAM" id="SSF55785">
    <property type="entry name" value="PYP-like sensor domain (PAS domain)"/>
    <property type="match status" value="6"/>
</dbReference>
<keyword evidence="7" id="KW-0547">Nucleotide-binding</keyword>
<dbReference type="RefSeq" id="WP_069969421.1">
    <property type="nucleotide sequence ID" value="NZ_CM124774.1"/>
</dbReference>
<evidence type="ECO:0000256" key="9">
    <source>
        <dbReference type="ARBA" id="ARBA00023136"/>
    </source>
</evidence>
<dbReference type="InterPro" id="IPR029016">
    <property type="entry name" value="GAF-like_dom_sf"/>
</dbReference>
<dbReference type="Gene3D" id="3.30.450.40">
    <property type="match status" value="1"/>
</dbReference>
<dbReference type="Pfam" id="PF00990">
    <property type="entry name" value="GGDEF"/>
    <property type="match status" value="1"/>
</dbReference>
<protein>
    <recommendedName>
        <fullName evidence="15">Diguanylate cyclase</fullName>
    </recommendedName>
</protein>
<dbReference type="Pfam" id="PF01590">
    <property type="entry name" value="GAF"/>
    <property type="match status" value="1"/>
</dbReference>
<dbReference type="Gene3D" id="3.30.70.270">
    <property type="match status" value="1"/>
</dbReference>
<feature type="domain" description="PAC" evidence="12">
    <location>
        <begin position="235"/>
        <end position="287"/>
    </location>
</feature>
<feature type="domain" description="Phytochrome chromophore attachment site" evidence="10">
    <location>
        <begin position="816"/>
        <end position="978"/>
    </location>
</feature>
<gene>
    <name evidence="14" type="ORF">BH720_22275</name>
</gene>
<evidence type="ECO:0000256" key="7">
    <source>
        <dbReference type="ARBA" id="ARBA00022741"/>
    </source>
</evidence>
<dbReference type="STRING" id="1781255.BH720_22275"/>
<name>A0A1E5QED5_9CYAN</name>
<feature type="domain" description="PAC" evidence="12">
    <location>
        <begin position="746"/>
        <end position="796"/>
    </location>
</feature>
<dbReference type="InterPro" id="IPR000700">
    <property type="entry name" value="PAS-assoc_C"/>
</dbReference>
<comment type="caution">
    <text evidence="14">The sequence shown here is derived from an EMBL/GenBank/DDBJ whole genome shotgun (WGS) entry which is preliminary data.</text>
</comment>
<keyword evidence="9" id="KW-0472">Membrane</keyword>
<dbReference type="InterPro" id="IPR016132">
    <property type="entry name" value="Phyto_chromo_attachment"/>
</dbReference>